<comment type="caution">
    <text evidence="1">The sequence shown here is derived from an EMBL/GenBank/DDBJ whole genome shotgun (WGS) entry which is preliminary data.</text>
</comment>
<protein>
    <recommendedName>
        <fullName evidence="3">F-box domain-containing protein</fullName>
    </recommendedName>
</protein>
<evidence type="ECO:0000313" key="1">
    <source>
        <dbReference type="EMBL" id="PPQ86488.1"/>
    </source>
</evidence>
<dbReference type="Proteomes" id="UP000284706">
    <property type="component" value="Unassembled WGS sequence"/>
</dbReference>
<organism evidence="1 2">
    <name type="scientific">Gymnopilus dilepis</name>
    <dbReference type="NCBI Taxonomy" id="231916"/>
    <lineage>
        <taxon>Eukaryota</taxon>
        <taxon>Fungi</taxon>
        <taxon>Dikarya</taxon>
        <taxon>Basidiomycota</taxon>
        <taxon>Agaricomycotina</taxon>
        <taxon>Agaricomycetes</taxon>
        <taxon>Agaricomycetidae</taxon>
        <taxon>Agaricales</taxon>
        <taxon>Agaricineae</taxon>
        <taxon>Hymenogastraceae</taxon>
        <taxon>Gymnopilus</taxon>
    </lineage>
</organism>
<dbReference type="AlphaFoldDB" id="A0A409X6R6"/>
<sequence>MAELSVEIIDMVLDELEAAGARQALKAVGRASKHYRLRVFHRLHKIILLSGEPKILAFLAFVKLGLLKPLYLPRICIELSTTPSESLAATMNNLLNSVSLTYLELREQAQRPCTSELTSQALRIVASAKQPLTIVLVGLKNATWRFSLFASHLELRGCSLALDYPPLGDGFNLPLQSLSFSTDGGIESLDIFNTLRMNLLQLTHLLLSFKPHGQDFEVDDAFVAALSTAGNLEDITVVYEPNALDSSTLAAAVESLVKALSSVARLRKYAINLHWRFTCSPSHVSIVIACMPRLEYFNLISISILGSEEASREILRQGYNLLVMPWPLKEGRPNRNKQFRVDRICISRSQQRTIVDGVTVQDSMTRDVISRRRIHDKLCPWFIRHDTGNFEVTWMDSMVRAEEL</sequence>
<reference evidence="1 2" key="1">
    <citation type="journal article" date="2018" name="Evol. Lett.">
        <title>Horizontal gene cluster transfer increased hallucinogenic mushroom diversity.</title>
        <authorList>
            <person name="Reynolds H.T."/>
            <person name="Vijayakumar V."/>
            <person name="Gluck-Thaler E."/>
            <person name="Korotkin H.B."/>
            <person name="Matheny P.B."/>
            <person name="Slot J.C."/>
        </authorList>
    </citation>
    <scope>NUCLEOTIDE SEQUENCE [LARGE SCALE GENOMIC DNA]</scope>
    <source>
        <strain evidence="1 2">SRW20</strain>
    </source>
</reference>
<dbReference type="EMBL" id="NHYE01004059">
    <property type="protein sequence ID" value="PPQ86488.1"/>
    <property type="molecule type" value="Genomic_DNA"/>
</dbReference>
<proteinExistence type="predicted"/>
<accession>A0A409X6R6</accession>
<name>A0A409X6R6_9AGAR</name>
<gene>
    <name evidence="1" type="ORF">CVT26_008264</name>
</gene>
<dbReference type="InParanoid" id="A0A409X6R6"/>
<evidence type="ECO:0000313" key="2">
    <source>
        <dbReference type="Proteomes" id="UP000284706"/>
    </source>
</evidence>
<keyword evidence="2" id="KW-1185">Reference proteome</keyword>
<evidence type="ECO:0008006" key="3">
    <source>
        <dbReference type="Google" id="ProtNLM"/>
    </source>
</evidence>